<evidence type="ECO:0000256" key="4">
    <source>
        <dbReference type="ARBA" id="ARBA00023180"/>
    </source>
</evidence>
<sequence>MWMAHQERCDKDGQGNAIGTSIDAVRRGGVLAKTGGHTAASGPTTRRYQNLPSRVRVAQCKKQKECLASSSCVLCHTWERSTSKMGELSPPPWAVSLLLLLLMVVVLTSPAAAAPQVRQRRFESMFSLGDSYADTGNGPVVFGWHGIANPVMRPPYGSTFFRRPTGRNCDGRLPIDFLAESMGLPLVPPFLARNGTAARSFRRGANFAVGGATALDTTFFHRWDPPGGNVFPLNTSLAVQMQWFESLKPDLCATPKECKDLFSRSLFFVGAFGANDYLLSLAANKSIHQVRTYVPDVVRTISKAVQRLIQHGATTVVVPGVIPVGCAPPVLVTFADPDPAAYDARTGCLKAINDLAAHHNALLRESLRELQAKQHRRPAEVGGADIVYADFFTPVIDMVTSPAKFGFEGDVLTLCCGGSGRFNYNKRFFCGDPGAVRCRDPSARLFWDGVHLTEAAYRYIAAGWLSSIKSPAASDGSGGTNRTDATPTVESSC</sequence>
<protein>
    <recommendedName>
        <fullName evidence="9">GDSL esterase/lipase</fullName>
    </recommendedName>
</protein>
<evidence type="ECO:0000256" key="5">
    <source>
        <dbReference type="SAM" id="MobiDB-lite"/>
    </source>
</evidence>
<dbReference type="PANTHER" id="PTHR22835">
    <property type="entry name" value="ZINC FINGER FYVE DOMAIN CONTAINING PROTEIN"/>
    <property type="match status" value="1"/>
</dbReference>
<feature type="region of interest" description="Disordered" evidence="5">
    <location>
        <begin position="472"/>
        <end position="493"/>
    </location>
</feature>
<keyword evidence="2" id="KW-0732">Signal</keyword>
<keyword evidence="6" id="KW-1133">Transmembrane helix</keyword>
<keyword evidence="6" id="KW-0812">Transmembrane</keyword>
<evidence type="ECO:0000256" key="3">
    <source>
        <dbReference type="ARBA" id="ARBA00022801"/>
    </source>
</evidence>
<comment type="similarity">
    <text evidence="1">Belongs to the 'GDSL' lipolytic enzyme family.</text>
</comment>
<evidence type="ECO:0000256" key="2">
    <source>
        <dbReference type="ARBA" id="ARBA00022729"/>
    </source>
</evidence>
<gene>
    <name evidence="7" type="ORF">URODEC1_LOCUS54868</name>
</gene>
<dbReference type="CDD" id="cd01837">
    <property type="entry name" value="SGNH_plant_lipase_like"/>
    <property type="match status" value="1"/>
</dbReference>
<evidence type="ECO:0000256" key="6">
    <source>
        <dbReference type="SAM" id="Phobius"/>
    </source>
</evidence>
<dbReference type="SUPFAM" id="SSF52266">
    <property type="entry name" value="SGNH hydrolase"/>
    <property type="match status" value="1"/>
</dbReference>
<dbReference type="InterPro" id="IPR001087">
    <property type="entry name" value="GDSL"/>
</dbReference>
<evidence type="ECO:0000256" key="1">
    <source>
        <dbReference type="ARBA" id="ARBA00008668"/>
    </source>
</evidence>
<feature type="transmembrane region" description="Helical" evidence="6">
    <location>
        <begin position="93"/>
        <end position="114"/>
    </location>
</feature>
<name>A0ABC9AMI8_9POAL</name>
<evidence type="ECO:0000313" key="7">
    <source>
        <dbReference type="EMBL" id="CAL4978665.1"/>
    </source>
</evidence>
<dbReference type="InterPro" id="IPR035669">
    <property type="entry name" value="SGNH_plant_lipase-like"/>
</dbReference>
<dbReference type="Proteomes" id="UP001497457">
    <property type="component" value="Chromosome 20rd"/>
</dbReference>
<keyword evidence="6" id="KW-0472">Membrane</keyword>
<dbReference type="AlphaFoldDB" id="A0ABC9AMI8"/>
<accession>A0ABC9AMI8</accession>
<dbReference type="InterPro" id="IPR036514">
    <property type="entry name" value="SGNH_hydro_sf"/>
</dbReference>
<proteinExistence type="inferred from homology"/>
<dbReference type="EMBL" id="OZ075130">
    <property type="protein sequence ID" value="CAL4978665.1"/>
    <property type="molecule type" value="Genomic_DNA"/>
</dbReference>
<evidence type="ECO:0000313" key="8">
    <source>
        <dbReference type="Proteomes" id="UP001497457"/>
    </source>
</evidence>
<evidence type="ECO:0008006" key="9">
    <source>
        <dbReference type="Google" id="ProtNLM"/>
    </source>
</evidence>
<keyword evidence="3" id="KW-0378">Hydrolase</keyword>
<keyword evidence="8" id="KW-1185">Reference proteome</keyword>
<dbReference type="Gene3D" id="3.40.50.1110">
    <property type="entry name" value="SGNH hydrolase"/>
    <property type="match status" value="1"/>
</dbReference>
<feature type="compositionally biased region" description="Polar residues" evidence="5">
    <location>
        <begin position="480"/>
        <end position="493"/>
    </location>
</feature>
<dbReference type="Pfam" id="PF00657">
    <property type="entry name" value="Lipase_GDSL"/>
    <property type="match status" value="1"/>
</dbReference>
<dbReference type="GO" id="GO:0016787">
    <property type="term" value="F:hydrolase activity"/>
    <property type="evidence" value="ECO:0007669"/>
    <property type="project" value="UniProtKB-KW"/>
</dbReference>
<reference evidence="7" key="1">
    <citation type="submission" date="2024-10" db="EMBL/GenBank/DDBJ databases">
        <authorList>
            <person name="Ryan C."/>
        </authorList>
    </citation>
    <scope>NUCLEOTIDE SEQUENCE [LARGE SCALE GENOMIC DNA]</scope>
</reference>
<dbReference type="PANTHER" id="PTHR22835:SF565">
    <property type="entry name" value="GDSL ESTERASE_LIPASE"/>
    <property type="match status" value="1"/>
</dbReference>
<organism evidence="7 8">
    <name type="scientific">Urochloa decumbens</name>
    <dbReference type="NCBI Taxonomy" id="240449"/>
    <lineage>
        <taxon>Eukaryota</taxon>
        <taxon>Viridiplantae</taxon>
        <taxon>Streptophyta</taxon>
        <taxon>Embryophyta</taxon>
        <taxon>Tracheophyta</taxon>
        <taxon>Spermatophyta</taxon>
        <taxon>Magnoliopsida</taxon>
        <taxon>Liliopsida</taxon>
        <taxon>Poales</taxon>
        <taxon>Poaceae</taxon>
        <taxon>PACMAD clade</taxon>
        <taxon>Panicoideae</taxon>
        <taxon>Panicodae</taxon>
        <taxon>Paniceae</taxon>
        <taxon>Melinidinae</taxon>
        <taxon>Urochloa</taxon>
    </lineage>
</organism>
<keyword evidence="4" id="KW-0325">Glycoprotein</keyword>